<reference evidence="3" key="1">
    <citation type="journal article" date="2019" name="Int. J. Syst. Evol. Microbiol.">
        <title>The Global Catalogue of Microorganisms (GCM) 10K type strain sequencing project: providing services to taxonomists for standard genome sequencing and annotation.</title>
        <authorList>
            <consortium name="The Broad Institute Genomics Platform"/>
            <consortium name="The Broad Institute Genome Sequencing Center for Infectious Disease"/>
            <person name="Wu L."/>
            <person name="Ma J."/>
        </authorList>
    </citation>
    <scope>NUCLEOTIDE SEQUENCE [LARGE SCALE GENOMIC DNA]</scope>
    <source>
        <strain evidence="3">JCM 17925</strain>
    </source>
</reference>
<comment type="caution">
    <text evidence="2">The sequence shown here is derived from an EMBL/GenBank/DDBJ whole genome shotgun (WGS) entry which is preliminary data.</text>
</comment>
<feature type="chain" id="PRO_5047518501" description="Lipoprotein" evidence="1">
    <location>
        <begin position="22"/>
        <end position="195"/>
    </location>
</feature>
<dbReference type="EMBL" id="BAABHB010000001">
    <property type="protein sequence ID" value="GAA4398145.1"/>
    <property type="molecule type" value="Genomic_DNA"/>
</dbReference>
<dbReference type="RefSeq" id="WP_345264265.1">
    <property type="nucleotide sequence ID" value="NZ_BAABHB010000001.1"/>
</dbReference>
<sequence>MKRVILLIPLIALVISCFSDLDPDPMKPVIFPAGQHRPIGLQVPQLYPKPVKIEVSLQFDAESIYQLPMAYQPNWNKITGLSFGNVHENSARLVWRWLNNRIEIGRYTYVNGTREYGVIDTITLGEVKRYRIGIDRLHRMYEYSVWDQETRGYQTRYRQLFFHKGNLGILCNPYFGGSQPAPKRVQFHMRDLLVR</sequence>
<proteinExistence type="predicted"/>
<gene>
    <name evidence="2" type="ORF">GCM10023187_08460</name>
</gene>
<name>A0ABP8JYW6_9BACT</name>
<feature type="signal peptide" evidence="1">
    <location>
        <begin position="1"/>
        <end position="21"/>
    </location>
</feature>
<evidence type="ECO:0000256" key="1">
    <source>
        <dbReference type="SAM" id="SignalP"/>
    </source>
</evidence>
<keyword evidence="3" id="KW-1185">Reference proteome</keyword>
<accession>A0ABP8JYW6</accession>
<evidence type="ECO:0000313" key="3">
    <source>
        <dbReference type="Proteomes" id="UP001500936"/>
    </source>
</evidence>
<protein>
    <recommendedName>
        <fullName evidence="4">Lipoprotein</fullName>
    </recommendedName>
</protein>
<evidence type="ECO:0008006" key="4">
    <source>
        <dbReference type="Google" id="ProtNLM"/>
    </source>
</evidence>
<evidence type="ECO:0000313" key="2">
    <source>
        <dbReference type="EMBL" id="GAA4398145.1"/>
    </source>
</evidence>
<dbReference type="PROSITE" id="PS51257">
    <property type="entry name" value="PROKAR_LIPOPROTEIN"/>
    <property type="match status" value="1"/>
</dbReference>
<keyword evidence="1" id="KW-0732">Signal</keyword>
<organism evidence="2 3">
    <name type="scientific">Nibrella viscosa</name>
    <dbReference type="NCBI Taxonomy" id="1084524"/>
    <lineage>
        <taxon>Bacteria</taxon>
        <taxon>Pseudomonadati</taxon>
        <taxon>Bacteroidota</taxon>
        <taxon>Cytophagia</taxon>
        <taxon>Cytophagales</taxon>
        <taxon>Spirosomataceae</taxon>
        <taxon>Nibrella</taxon>
    </lineage>
</organism>
<dbReference type="Proteomes" id="UP001500936">
    <property type="component" value="Unassembled WGS sequence"/>
</dbReference>